<keyword evidence="2" id="KW-1185">Reference proteome</keyword>
<name>A0AAE1E274_9GAST</name>
<protein>
    <submittedName>
        <fullName evidence="1">Uncharacterized protein</fullName>
    </submittedName>
</protein>
<evidence type="ECO:0000313" key="2">
    <source>
        <dbReference type="Proteomes" id="UP001283361"/>
    </source>
</evidence>
<dbReference type="AlphaFoldDB" id="A0AAE1E274"/>
<reference evidence="1" key="1">
    <citation type="journal article" date="2023" name="G3 (Bethesda)">
        <title>A reference genome for the long-term kleptoplast-retaining sea slug Elysia crispata morphotype clarki.</title>
        <authorList>
            <person name="Eastman K.E."/>
            <person name="Pendleton A.L."/>
            <person name="Shaikh M.A."/>
            <person name="Suttiyut T."/>
            <person name="Ogas R."/>
            <person name="Tomko P."/>
            <person name="Gavelis G."/>
            <person name="Widhalm J.R."/>
            <person name="Wisecaver J.H."/>
        </authorList>
    </citation>
    <scope>NUCLEOTIDE SEQUENCE</scope>
    <source>
        <strain evidence="1">ECLA1</strain>
    </source>
</reference>
<gene>
    <name evidence="1" type="ORF">RRG08_002936</name>
</gene>
<sequence>MITQHGWPYYTSADRWSQETDVVLFKAAGVGVMQPGRHRAALRPNVLSRNLPVPDTLMRLNDSVSPEPIYPKLRPELPALRDQLLNSTYCQHKPCRE</sequence>
<organism evidence="1 2">
    <name type="scientific">Elysia crispata</name>
    <name type="common">lettuce slug</name>
    <dbReference type="NCBI Taxonomy" id="231223"/>
    <lineage>
        <taxon>Eukaryota</taxon>
        <taxon>Metazoa</taxon>
        <taxon>Spiralia</taxon>
        <taxon>Lophotrochozoa</taxon>
        <taxon>Mollusca</taxon>
        <taxon>Gastropoda</taxon>
        <taxon>Heterobranchia</taxon>
        <taxon>Euthyneura</taxon>
        <taxon>Panpulmonata</taxon>
        <taxon>Sacoglossa</taxon>
        <taxon>Placobranchoidea</taxon>
        <taxon>Plakobranchidae</taxon>
        <taxon>Elysia</taxon>
    </lineage>
</organism>
<comment type="caution">
    <text evidence="1">The sequence shown here is derived from an EMBL/GenBank/DDBJ whole genome shotgun (WGS) entry which is preliminary data.</text>
</comment>
<evidence type="ECO:0000313" key="1">
    <source>
        <dbReference type="EMBL" id="KAK3791581.1"/>
    </source>
</evidence>
<proteinExistence type="predicted"/>
<dbReference type="Proteomes" id="UP001283361">
    <property type="component" value="Unassembled WGS sequence"/>
</dbReference>
<accession>A0AAE1E274</accession>
<dbReference type="EMBL" id="JAWDGP010001468">
    <property type="protein sequence ID" value="KAK3791581.1"/>
    <property type="molecule type" value="Genomic_DNA"/>
</dbReference>